<keyword evidence="2" id="KW-0812">Transmembrane</keyword>
<dbReference type="EMBL" id="PQXH01000003">
    <property type="protein sequence ID" value="TGO19595.1"/>
    <property type="molecule type" value="Genomic_DNA"/>
</dbReference>
<sequence length="293" mass="32679">MLKSPYDAVPQTPLSPGTPLTPLTPGTPQYNESYPLTAQDPSHHYPTSPLPNNHYSRLANEAHLEPNNSYNPVTSTQPTSLLHQDLMKQDQKLKRRIRILRFISRVLITGLTIAIAIEEGRTLLNFLETHNDIRSPPGSPAPRGPWALQTQLWSAVLLFITCVVTAILGLVSVISYLISIKIVNSISSMNTKFGIATESIHIATWIAVATAYRVAKNGKDLWGWACSPLAEKIQPTFQDVVNFKNVCDRSGVNFKLSIVNSGLQVASLGIWILVYKRMRTLRWLKRAESEPKF</sequence>
<evidence type="ECO:0000313" key="4">
    <source>
        <dbReference type="Proteomes" id="UP000297777"/>
    </source>
</evidence>
<evidence type="ECO:0000256" key="2">
    <source>
        <dbReference type="SAM" id="Phobius"/>
    </source>
</evidence>
<feature type="compositionally biased region" description="Polar residues" evidence="1">
    <location>
        <begin position="30"/>
        <end position="40"/>
    </location>
</feature>
<protein>
    <recommendedName>
        <fullName evidence="5">MARVEL domain-containing protein</fullName>
    </recommendedName>
</protein>
<evidence type="ECO:0000313" key="3">
    <source>
        <dbReference type="EMBL" id="TGO19595.1"/>
    </source>
</evidence>
<dbReference type="PANTHER" id="PTHR42069">
    <property type="entry name" value="HYPHAL ANASTAMOSIS-8 PROTEIN"/>
    <property type="match status" value="1"/>
</dbReference>
<reference evidence="3 4" key="1">
    <citation type="submission" date="2017-12" db="EMBL/GenBank/DDBJ databases">
        <title>Comparative genomics of Botrytis spp.</title>
        <authorList>
            <person name="Valero-Jimenez C.A."/>
            <person name="Tapia P."/>
            <person name="Veloso J."/>
            <person name="Silva-Moreno E."/>
            <person name="Staats M."/>
            <person name="Valdes J.H."/>
            <person name="Van Kan J.A.L."/>
        </authorList>
    </citation>
    <scope>NUCLEOTIDE SEQUENCE [LARGE SCALE GENOMIC DNA]</scope>
    <source>
        <strain evidence="3 4">Bt9001</strain>
    </source>
</reference>
<evidence type="ECO:0008006" key="5">
    <source>
        <dbReference type="Google" id="ProtNLM"/>
    </source>
</evidence>
<feature type="region of interest" description="Disordered" evidence="1">
    <location>
        <begin position="1"/>
        <end position="55"/>
    </location>
</feature>
<dbReference type="AlphaFoldDB" id="A0A4Z1F567"/>
<accession>A0A4Z1F567</accession>
<feature type="transmembrane region" description="Helical" evidence="2">
    <location>
        <begin position="152"/>
        <end position="178"/>
    </location>
</feature>
<feature type="transmembrane region" description="Helical" evidence="2">
    <location>
        <begin position="258"/>
        <end position="275"/>
    </location>
</feature>
<gene>
    <name evidence="3" type="ORF">BTUL_0003g00490</name>
</gene>
<evidence type="ECO:0000256" key="1">
    <source>
        <dbReference type="SAM" id="MobiDB-lite"/>
    </source>
</evidence>
<feature type="transmembrane region" description="Helical" evidence="2">
    <location>
        <begin position="199"/>
        <end position="215"/>
    </location>
</feature>
<organism evidence="3 4">
    <name type="scientific">Botrytis tulipae</name>
    <dbReference type="NCBI Taxonomy" id="87230"/>
    <lineage>
        <taxon>Eukaryota</taxon>
        <taxon>Fungi</taxon>
        <taxon>Dikarya</taxon>
        <taxon>Ascomycota</taxon>
        <taxon>Pezizomycotina</taxon>
        <taxon>Leotiomycetes</taxon>
        <taxon>Helotiales</taxon>
        <taxon>Sclerotiniaceae</taxon>
        <taxon>Botrytis</taxon>
    </lineage>
</organism>
<keyword evidence="4" id="KW-1185">Reference proteome</keyword>
<dbReference type="PANTHER" id="PTHR42069:SF1">
    <property type="entry name" value="MARVEL DOMAIN-CONTAINING PROTEIN"/>
    <property type="match status" value="1"/>
</dbReference>
<dbReference type="Proteomes" id="UP000297777">
    <property type="component" value="Unassembled WGS sequence"/>
</dbReference>
<comment type="caution">
    <text evidence="3">The sequence shown here is derived from an EMBL/GenBank/DDBJ whole genome shotgun (WGS) entry which is preliminary data.</text>
</comment>
<feature type="compositionally biased region" description="Low complexity" evidence="1">
    <location>
        <begin position="10"/>
        <end position="29"/>
    </location>
</feature>
<keyword evidence="2" id="KW-0472">Membrane</keyword>
<name>A0A4Z1F567_9HELO</name>
<proteinExistence type="predicted"/>
<keyword evidence="2" id="KW-1133">Transmembrane helix</keyword>
<feature type="transmembrane region" description="Helical" evidence="2">
    <location>
        <begin position="99"/>
        <end position="117"/>
    </location>
</feature>
<dbReference type="OrthoDB" id="5371583at2759"/>